<feature type="region of interest" description="Disordered" evidence="1">
    <location>
        <begin position="827"/>
        <end position="849"/>
    </location>
</feature>
<feature type="compositionally biased region" description="Polar residues" evidence="1">
    <location>
        <begin position="223"/>
        <end position="237"/>
    </location>
</feature>
<accession>A0A4P9WT36</accession>
<feature type="compositionally biased region" description="Gly residues" evidence="1">
    <location>
        <begin position="1124"/>
        <end position="1150"/>
    </location>
</feature>
<feature type="region of interest" description="Disordered" evidence="1">
    <location>
        <begin position="1088"/>
        <end position="1150"/>
    </location>
</feature>
<evidence type="ECO:0000313" key="3">
    <source>
        <dbReference type="Proteomes" id="UP000269721"/>
    </source>
</evidence>
<protein>
    <submittedName>
        <fullName evidence="2">Uncharacterized protein</fullName>
    </submittedName>
</protein>
<feature type="region of interest" description="Disordered" evidence="1">
    <location>
        <begin position="218"/>
        <end position="239"/>
    </location>
</feature>
<dbReference type="AlphaFoldDB" id="A0A4P9WT36"/>
<feature type="region of interest" description="Disordered" evidence="1">
    <location>
        <begin position="1"/>
        <end position="189"/>
    </location>
</feature>
<feature type="compositionally biased region" description="Polar residues" evidence="1">
    <location>
        <begin position="23"/>
        <end position="38"/>
    </location>
</feature>
<feature type="region of interest" description="Disordered" evidence="1">
    <location>
        <begin position="871"/>
        <end position="914"/>
    </location>
</feature>
<dbReference type="EMBL" id="KZ993882">
    <property type="protein sequence ID" value="RKO94490.1"/>
    <property type="molecule type" value="Genomic_DNA"/>
</dbReference>
<feature type="compositionally biased region" description="Polar residues" evidence="1">
    <location>
        <begin position="837"/>
        <end position="849"/>
    </location>
</feature>
<dbReference type="Proteomes" id="UP000269721">
    <property type="component" value="Unassembled WGS sequence"/>
</dbReference>
<feature type="compositionally biased region" description="Polar residues" evidence="1">
    <location>
        <begin position="106"/>
        <end position="117"/>
    </location>
</feature>
<sequence>MTPTEPSSTPDQQSGPEQPQQQRAKSPTAKSGPNSFNFQLPAGNPLEPLAEDDSMEFQAIEGVAQRRDNGKAPAATGLSDSQDTVASRVTSAASIPQESDSARLGRSTSSASTNVSEISLPDGDITYPPSDRDGTGEPWATNTLGRQPTARSRLMRTFTAPDISDARPLPSQPTRQLHHHPTFSFENRPTPTISGASTPLHGSPYASLAGTPLIGSPVVTPYGGNTPNDSPRGSRSGSVVEGMAAARIGDDGPVTPAAVRTARYEPYPRASMVRSRSVGSLANNAGDGAASSLSHARSAPVRAESFTDIRHLVVRHEQGARQDLRQHFSADLAGATAGETSASGLHAGWPPGWLTHQPRGHMQEMPVPAPPVAYPQTMHGVEMADMPVPGPPVAYPQTMPGAGMPAYSQTMHGERMPEMPVPGPPVAYPGPMHGEEMQFQQFPQAAGEFQADPSGATGNLMSGYDVDPSWGGHPHVQHELHGATANFPQQSPYPHQEPAPHTQPYRFPSESQFSAPHQFPRGLSPPRYELGPRPTPFPYPPPEPADSYNYPTQQEDQPMPYQPASGSQPAQFNQMGQYDPTFAAQPFTPVAFDTNPIYAPLPGTWDASEARSTTEGLSGSGELDTPRASMYGAPSVSSGHEGEGTDTYRQMAARRPAYRNATGAQQPDYPPPLPREAGEMPRRPAPPPLPRHEAAENPRRSSSHAAPDPLDTRRHFSPSQSPTDSPPADTLPDLPPPSPMGSIQPELTKAQRRRFSNYEVDMNDPELILKHRNLFSIFGPEWFEAVYLLGGELIDVTAVGPEPRCAVHPEGDHGRCTRGLLKNAVGVRSRDVHHTQADTTPSSESQAEINLQSHYILHVKLTETRKKLLAERQASGGQSGPTSAGSSPSGSHDESAAGADPATSPGQGLDGIVGSLSTVGFQTEGAGAEISPGAGGPAPYGAAVGSFPAVGYHTEGAGRAGVNVGAGGPVGYGARGGAPDGGYGPPPGAGFVGAPNLGVPPSFASGGGDVIIGGGGGGYPHPDAGVTGRGGGGYPHPDAGATYRGNPGSLAGPYGGAGPSSFGRLGGGDGFNDGISGGFDYNGIGGEYGRGADGEGPSQFSGGVPGARPGSGFRSGWADDGEGGRTQGGQQGYVSGSGEGGGGTGGGEGR</sequence>
<feature type="region of interest" description="Disordered" evidence="1">
    <location>
        <begin position="603"/>
        <end position="645"/>
    </location>
</feature>
<evidence type="ECO:0000256" key="1">
    <source>
        <dbReference type="SAM" id="MobiDB-lite"/>
    </source>
</evidence>
<keyword evidence="3" id="KW-1185">Reference proteome</keyword>
<feature type="compositionally biased region" description="Basic and acidic residues" evidence="1">
    <location>
        <begin position="690"/>
        <end position="699"/>
    </location>
</feature>
<feature type="region of interest" description="Disordered" evidence="1">
    <location>
        <begin position="1033"/>
        <end position="1055"/>
    </location>
</feature>
<feature type="region of interest" description="Disordered" evidence="1">
    <location>
        <begin position="660"/>
        <end position="744"/>
    </location>
</feature>
<gene>
    <name evidence="2" type="ORF">BDK51DRAFT_42419</name>
</gene>
<feature type="compositionally biased region" description="Polar residues" evidence="1">
    <location>
        <begin position="78"/>
        <end position="99"/>
    </location>
</feature>
<name>A0A4P9WT36_9FUNG</name>
<feature type="compositionally biased region" description="Low complexity" evidence="1">
    <location>
        <begin position="721"/>
        <end position="732"/>
    </location>
</feature>
<evidence type="ECO:0000313" key="2">
    <source>
        <dbReference type="EMBL" id="RKO94490.1"/>
    </source>
</evidence>
<feature type="compositionally biased region" description="Pro residues" evidence="1">
    <location>
        <begin position="533"/>
        <end position="544"/>
    </location>
</feature>
<feature type="compositionally biased region" description="Low complexity" evidence="1">
    <location>
        <begin position="10"/>
        <end position="22"/>
    </location>
</feature>
<feature type="compositionally biased region" description="Polar residues" evidence="1">
    <location>
        <begin position="140"/>
        <end position="150"/>
    </location>
</feature>
<organism evidence="2 3">
    <name type="scientific">Blyttiomyces helicus</name>
    <dbReference type="NCBI Taxonomy" id="388810"/>
    <lineage>
        <taxon>Eukaryota</taxon>
        <taxon>Fungi</taxon>
        <taxon>Fungi incertae sedis</taxon>
        <taxon>Chytridiomycota</taxon>
        <taxon>Chytridiomycota incertae sedis</taxon>
        <taxon>Chytridiomycetes</taxon>
        <taxon>Chytridiomycetes incertae sedis</taxon>
        <taxon>Blyttiomyces</taxon>
    </lineage>
</organism>
<feature type="region of interest" description="Disordered" evidence="1">
    <location>
        <begin position="449"/>
        <end position="571"/>
    </location>
</feature>
<proteinExistence type="predicted"/>
<reference evidence="3" key="1">
    <citation type="journal article" date="2018" name="Nat. Microbiol.">
        <title>Leveraging single-cell genomics to expand the fungal tree of life.</title>
        <authorList>
            <person name="Ahrendt S.R."/>
            <person name="Quandt C.A."/>
            <person name="Ciobanu D."/>
            <person name="Clum A."/>
            <person name="Salamov A."/>
            <person name="Andreopoulos B."/>
            <person name="Cheng J.F."/>
            <person name="Woyke T."/>
            <person name="Pelin A."/>
            <person name="Henrissat B."/>
            <person name="Reynolds N.K."/>
            <person name="Benny G.L."/>
            <person name="Smith M.E."/>
            <person name="James T.Y."/>
            <person name="Grigoriev I.V."/>
        </authorList>
    </citation>
    <scope>NUCLEOTIDE SEQUENCE [LARGE SCALE GENOMIC DNA]</scope>
</reference>
<feature type="compositionally biased region" description="Low complexity" evidence="1">
    <location>
        <begin position="873"/>
        <end position="890"/>
    </location>
</feature>